<dbReference type="Gene3D" id="1.10.10.10">
    <property type="entry name" value="Winged helix-like DNA-binding domain superfamily/Winged helix DNA-binding domain"/>
    <property type="match status" value="1"/>
</dbReference>
<dbReference type="CDD" id="cd00383">
    <property type="entry name" value="trans_reg_C"/>
    <property type="match status" value="1"/>
</dbReference>
<dbReference type="InterPro" id="IPR011006">
    <property type="entry name" value="CheY-like_superfamily"/>
</dbReference>
<dbReference type="SMART" id="SM00448">
    <property type="entry name" value="REC"/>
    <property type="match status" value="1"/>
</dbReference>
<dbReference type="InterPro" id="IPR001789">
    <property type="entry name" value="Sig_transdc_resp-reg_receiver"/>
</dbReference>
<evidence type="ECO:0000256" key="2">
    <source>
        <dbReference type="ARBA" id="ARBA00023012"/>
    </source>
</evidence>
<evidence type="ECO:0000256" key="4">
    <source>
        <dbReference type="ARBA" id="ARBA00023125"/>
    </source>
</evidence>
<proteinExistence type="predicted"/>
<name>A0A7X0RMQ8_9BACL</name>
<keyword evidence="2" id="KW-0902">Two-component regulatory system</keyword>
<dbReference type="AlphaFoldDB" id="A0A7X0RMQ8"/>
<evidence type="ECO:0000256" key="3">
    <source>
        <dbReference type="ARBA" id="ARBA00023015"/>
    </source>
</evidence>
<dbReference type="GO" id="GO:0000156">
    <property type="term" value="F:phosphorelay response regulator activity"/>
    <property type="evidence" value="ECO:0007669"/>
    <property type="project" value="TreeGrafter"/>
</dbReference>
<dbReference type="PROSITE" id="PS50110">
    <property type="entry name" value="RESPONSE_REGULATORY"/>
    <property type="match status" value="1"/>
</dbReference>
<evidence type="ECO:0000256" key="6">
    <source>
        <dbReference type="PROSITE-ProRule" id="PRU00169"/>
    </source>
</evidence>
<evidence type="ECO:0000313" key="11">
    <source>
        <dbReference type="Proteomes" id="UP000547209"/>
    </source>
</evidence>
<evidence type="ECO:0000259" key="9">
    <source>
        <dbReference type="PROSITE" id="PS51755"/>
    </source>
</evidence>
<keyword evidence="1 6" id="KW-0597">Phosphoprotein</keyword>
<dbReference type="SUPFAM" id="SSF52172">
    <property type="entry name" value="CheY-like"/>
    <property type="match status" value="1"/>
</dbReference>
<dbReference type="PANTHER" id="PTHR48111">
    <property type="entry name" value="REGULATOR OF RPOS"/>
    <property type="match status" value="1"/>
</dbReference>
<feature type="domain" description="Response regulatory" evidence="8">
    <location>
        <begin position="2"/>
        <end position="116"/>
    </location>
</feature>
<dbReference type="FunFam" id="1.10.10.10:FF:000005">
    <property type="entry name" value="Two-component system response regulator"/>
    <property type="match status" value="1"/>
</dbReference>
<feature type="modified residue" description="4-aspartylphosphate" evidence="6">
    <location>
        <position position="51"/>
    </location>
</feature>
<feature type="DNA-binding region" description="OmpR/PhoB-type" evidence="7">
    <location>
        <begin position="125"/>
        <end position="222"/>
    </location>
</feature>
<keyword evidence="4 7" id="KW-0238">DNA-binding</keyword>
<dbReference type="Gene3D" id="3.40.50.2300">
    <property type="match status" value="1"/>
</dbReference>
<gene>
    <name evidence="10" type="ORF">H7C19_05925</name>
</gene>
<dbReference type="PANTHER" id="PTHR48111:SF22">
    <property type="entry name" value="REGULATOR OF RPOS"/>
    <property type="match status" value="1"/>
</dbReference>
<dbReference type="InterPro" id="IPR036388">
    <property type="entry name" value="WH-like_DNA-bd_sf"/>
</dbReference>
<evidence type="ECO:0000256" key="1">
    <source>
        <dbReference type="ARBA" id="ARBA00022553"/>
    </source>
</evidence>
<dbReference type="InterPro" id="IPR001867">
    <property type="entry name" value="OmpR/PhoB-type_DNA-bd"/>
</dbReference>
<dbReference type="Pfam" id="PF00072">
    <property type="entry name" value="Response_reg"/>
    <property type="match status" value="1"/>
</dbReference>
<feature type="domain" description="OmpR/PhoB-type" evidence="9">
    <location>
        <begin position="125"/>
        <end position="222"/>
    </location>
</feature>
<dbReference type="RefSeq" id="WP_185141664.1">
    <property type="nucleotide sequence ID" value="NZ_JACJVP010000007.1"/>
</dbReference>
<comment type="caution">
    <text evidence="10">The sequence shown here is derived from an EMBL/GenBank/DDBJ whole genome shotgun (WGS) entry which is preliminary data.</text>
</comment>
<dbReference type="Gene3D" id="6.10.250.690">
    <property type="match status" value="1"/>
</dbReference>
<evidence type="ECO:0000256" key="5">
    <source>
        <dbReference type="ARBA" id="ARBA00023163"/>
    </source>
</evidence>
<sequence length="228" mass="25981">MNILLVEDDAKLGPLIEYKLRKAFHTTDWVTDAETAVSYISLGHYDVYVLDWMLPDRTGVELCELLRKQNDNTPILMITAKDAVADRVIGLKQGADDYLIKPFAFEELTARIEALGRRKDTNWSGNLLAIGDLTLDLNSHRVTRRGEPILLTRREFQLLEYLMRHPGQILSREQIMNAVWGLAEVTPNTVDATIKLLRKKVDAPYSEKLVHSYRGIGYSIGTKENRNV</sequence>
<evidence type="ECO:0000313" key="10">
    <source>
        <dbReference type="EMBL" id="MBB6670221.1"/>
    </source>
</evidence>
<dbReference type="PROSITE" id="PS51755">
    <property type="entry name" value="OMPR_PHOB"/>
    <property type="match status" value="1"/>
</dbReference>
<dbReference type="Proteomes" id="UP000547209">
    <property type="component" value="Unassembled WGS sequence"/>
</dbReference>
<dbReference type="Pfam" id="PF00486">
    <property type="entry name" value="Trans_reg_C"/>
    <property type="match status" value="1"/>
</dbReference>
<reference evidence="10 11" key="1">
    <citation type="submission" date="2020-08" db="EMBL/GenBank/DDBJ databases">
        <title>Cohnella phylogeny.</title>
        <authorList>
            <person name="Dunlap C."/>
        </authorList>
    </citation>
    <scope>NUCLEOTIDE SEQUENCE [LARGE SCALE GENOMIC DNA]</scope>
    <source>
        <strain evidence="10 11">DSM 28246</strain>
    </source>
</reference>
<organism evidence="10 11">
    <name type="scientific">Cohnella nanjingensis</name>
    <dbReference type="NCBI Taxonomy" id="1387779"/>
    <lineage>
        <taxon>Bacteria</taxon>
        <taxon>Bacillati</taxon>
        <taxon>Bacillota</taxon>
        <taxon>Bacilli</taxon>
        <taxon>Bacillales</taxon>
        <taxon>Paenibacillaceae</taxon>
        <taxon>Cohnella</taxon>
    </lineage>
</organism>
<dbReference type="SUPFAM" id="SSF46894">
    <property type="entry name" value="C-terminal effector domain of the bipartite response regulators"/>
    <property type="match status" value="1"/>
</dbReference>
<keyword evidence="5" id="KW-0804">Transcription</keyword>
<keyword evidence="3" id="KW-0805">Transcription regulation</keyword>
<dbReference type="GO" id="GO:0006355">
    <property type="term" value="P:regulation of DNA-templated transcription"/>
    <property type="evidence" value="ECO:0007669"/>
    <property type="project" value="InterPro"/>
</dbReference>
<evidence type="ECO:0000259" key="8">
    <source>
        <dbReference type="PROSITE" id="PS50110"/>
    </source>
</evidence>
<dbReference type="GO" id="GO:0005829">
    <property type="term" value="C:cytosol"/>
    <property type="evidence" value="ECO:0007669"/>
    <property type="project" value="TreeGrafter"/>
</dbReference>
<dbReference type="EMBL" id="JACJVP010000007">
    <property type="protein sequence ID" value="MBB6670221.1"/>
    <property type="molecule type" value="Genomic_DNA"/>
</dbReference>
<dbReference type="InterPro" id="IPR016032">
    <property type="entry name" value="Sig_transdc_resp-reg_C-effctor"/>
</dbReference>
<dbReference type="GO" id="GO:0032993">
    <property type="term" value="C:protein-DNA complex"/>
    <property type="evidence" value="ECO:0007669"/>
    <property type="project" value="TreeGrafter"/>
</dbReference>
<keyword evidence="11" id="KW-1185">Reference proteome</keyword>
<protein>
    <submittedName>
        <fullName evidence="10">Response regulator transcription factor</fullName>
    </submittedName>
</protein>
<dbReference type="GO" id="GO:0000976">
    <property type="term" value="F:transcription cis-regulatory region binding"/>
    <property type="evidence" value="ECO:0007669"/>
    <property type="project" value="TreeGrafter"/>
</dbReference>
<accession>A0A7X0RMQ8</accession>
<dbReference type="SMART" id="SM00862">
    <property type="entry name" value="Trans_reg_C"/>
    <property type="match status" value="1"/>
</dbReference>
<dbReference type="CDD" id="cd17624">
    <property type="entry name" value="REC_OmpR_PmrA-like"/>
    <property type="match status" value="1"/>
</dbReference>
<dbReference type="InterPro" id="IPR039420">
    <property type="entry name" value="WalR-like"/>
</dbReference>
<evidence type="ECO:0000256" key="7">
    <source>
        <dbReference type="PROSITE-ProRule" id="PRU01091"/>
    </source>
</evidence>